<protein>
    <submittedName>
        <fullName evidence="1">Uncharacterized protein</fullName>
    </submittedName>
</protein>
<reference evidence="1 2" key="1">
    <citation type="submission" date="2024-03" db="EMBL/GenBank/DDBJ databases">
        <authorList>
            <person name="Martinez-Hernandez J."/>
        </authorList>
    </citation>
    <scope>NUCLEOTIDE SEQUENCE [LARGE SCALE GENOMIC DNA]</scope>
</reference>
<dbReference type="EMBL" id="CAXHTB010000007">
    <property type="protein sequence ID" value="CAL0309541.1"/>
    <property type="molecule type" value="Genomic_DNA"/>
</dbReference>
<evidence type="ECO:0000313" key="2">
    <source>
        <dbReference type="Proteomes" id="UP001497480"/>
    </source>
</evidence>
<proteinExistence type="predicted"/>
<evidence type="ECO:0000313" key="1">
    <source>
        <dbReference type="EMBL" id="CAL0309541.1"/>
    </source>
</evidence>
<name>A0AAV1WKE8_LUPLU</name>
<gene>
    <name evidence="1" type="ORF">LLUT_LOCUS10601</name>
</gene>
<keyword evidence="2" id="KW-1185">Reference proteome</keyword>
<dbReference type="AlphaFoldDB" id="A0AAV1WKE8"/>
<organism evidence="1 2">
    <name type="scientific">Lupinus luteus</name>
    <name type="common">European yellow lupine</name>
    <dbReference type="NCBI Taxonomy" id="3873"/>
    <lineage>
        <taxon>Eukaryota</taxon>
        <taxon>Viridiplantae</taxon>
        <taxon>Streptophyta</taxon>
        <taxon>Embryophyta</taxon>
        <taxon>Tracheophyta</taxon>
        <taxon>Spermatophyta</taxon>
        <taxon>Magnoliopsida</taxon>
        <taxon>eudicotyledons</taxon>
        <taxon>Gunneridae</taxon>
        <taxon>Pentapetalae</taxon>
        <taxon>rosids</taxon>
        <taxon>fabids</taxon>
        <taxon>Fabales</taxon>
        <taxon>Fabaceae</taxon>
        <taxon>Papilionoideae</taxon>
        <taxon>50 kb inversion clade</taxon>
        <taxon>genistoids sensu lato</taxon>
        <taxon>core genistoids</taxon>
        <taxon>Genisteae</taxon>
        <taxon>Lupinus</taxon>
    </lineage>
</organism>
<sequence length="92" mass="10375">MACVKKKNTLKEKEEPTTLLSQSDIEAANNLIQLSSCNNNNYNMQLKSQHCKDDDATIEDILADIEEDESLKRINKSPCANFINGCIRGIRM</sequence>
<comment type="caution">
    <text evidence="1">The sequence shown here is derived from an EMBL/GenBank/DDBJ whole genome shotgun (WGS) entry which is preliminary data.</text>
</comment>
<dbReference type="Proteomes" id="UP001497480">
    <property type="component" value="Unassembled WGS sequence"/>
</dbReference>
<accession>A0AAV1WKE8</accession>